<organism evidence="5 6">
    <name type="scientific">Carnegiea gigantea</name>
    <dbReference type="NCBI Taxonomy" id="171969"/>
    <lineage>
        <taxon>Eukaryota</taxon>
        <taxon>Viridiplantae</taxon>
        <taxon>Streptophyta</taxon>
        <taxon>Embryophyta</taxon>
        <taxon>Tracheophyta</taxon>
        <taxon>Spermatophyta</taxon>
        <taxon>Magnoliopsida</taxon>
        <taxon>eudicotyledons</taxon>
        <taxon>Gunneridae</taxon>
        <taxon>Pentapetalae</taxon>
        <taxon>Caryophyllales</taxon>
        <taxon>Cactineae</taxon>
        <taxon>Cactaceae</taxon>
        <taxon>Cactoideae</taxon>
        <taxon>Echinocereeae</taxon>
        <taxon>Carnegiea</taxon>
    </lineage>
</organism>
<dbReference type="Proteomes" id="UP001153076">
    <property type="component" value="Unassembled WGS sequence"/>
</dbReference>
<evidence type="ECO:0000313" key="5">
    <source>
        <dbReference type="EMBL" id="KAJ8446772.1"/>
    </source>
</evidence>
<evidence type="ECO:0000313" key="6">
    <source>
        <dbReference type="Proteomes" id="UP001153076"/>
    </source>
</evidence>
<comment type="subcellular location">
    <subcellularLocation>
        <location evidence="1">Nucleus</location>
    </subcellularLocation>
</comment>
<evidence type="ECO:0000256" key="4">
    <source>
        <dbReference type="ARBA" id="ARBA00023242"/>
    </source>
</evidence>
<proteinExistence type="predicted"/>
<dbReference type="PANTHER" id="PTHR12663">
    <property type="entry name" value="ANDROGEN INDUCED INHIBITOR OF PROLIFERATION AS3 / PDS5-RELATED"/>
    <property type="match status" value="1"/>
</dbReference>
<evidence type="ECO:0000256" key="2">
    <source>
        <dbReference type="ARBA" id="ARBA00022763"/>
    </source>
</evidence>
<dbReference type="EMBL" id="JAKOGI010000049">
    <property type="protein sequence ID" value="KAJ8446772.1"/>
    <property type="molecule type" value="Genomic_DNA"/>
</dbReference>
<dbReference type="GO" id="GO:0005634">
    <property type="term" value="C:nucleus"/>
    <property type="evidence" value="ECO:0007669"/>
    <property type="project" value="UniProtKB-SubCell"/>
</dbReference>
<keyword evidence="6" id="KW-1185">Reference proteome</keyword>
<gene>
    <name evidence="5" type="ORF">Cgig2_000783</name>
</gene>
<dbReference type="GO" id="GO:0006281">
    <property type="term" value="P:DNA repair"/>
    <property type="evidence" value="ECO:0007669"/>
    <property type="project" value="UniProtKB-KW"/>
</dbReference>
<dbReference type="PANTHER" id="PTHR12663:SF3">
    <property type="entry name" value="SISTER CHROMATID COHESION PROTEIN PDS5 HOMOLOG C"/>
    <property type="match status" value="1"/>
</dbReference>
<dbReference type="GO" id="GO:0007064">
    <property type="term" value="P:mitotic sister chromatid cohesion"/>
    <property type="evidence" value="ECO:0007669"/>
    <property type="project" value="InterPro"/>
</dbReference>
<keyword evidence="2" id="KW-0227">DNA damage</keyword>
<evidence type="ECO:0000256" key="1">
    <source>
        <dbReference type="ARBA" id="ARBA00004123"/>
    </source>
</evidence>
<comment type="caution">
    <text evidence="5">The sequence shown here is derived from an EMBL/GenBank/DDBJ whole genome shotgun (WGS) entry which is preliminary data.</text>
</comment>
<reference evidence="5" key="1">
    <citation type="submission" date="2022-04" db="EMBL/GenBank/DDBJ databases">
        <title>Carnegiea gigantea Genome sequencing and assembly v2.</title>
        <authorList>
            <person name="Copetti D."/>
            <person name="Sanderson M.J."/>
            <person name="Burquez A."/>
            <person name="Wojciechowski M.F."/>
        </authorList>
    </citation>
    <scope>NUCLEOTIDE SEQUENCE</scope>
    <source>
        <strain evidence="5">SGP5-SGP5p</strain>
        <tissue evidence="5">Aerial part</tissue>
    </source>
</reference>
<dbReference type="AlphaFoldDB" id="A0A9Q1QLJ6"/>
<accession>A0A9Q1QLJ6</accession>
<dbReference type="OrthoDB" id="200660at2759"/>
<evidence type="ECO:0000256" key="3">
    <source>
        <dbReference type="ARBA" id="ARBA00023204"/>
    </source>
</evidence>
<protein>
    <submittedName>
        <fullName evidence="5">Uncharacterized protein</fullName>
    </submittedName>
</protein>
<dbReference type="InterPro" id="IPR039776">
    <property type="entry name" value="Pds5"/>
</dbReference>
<dbReference type="GO" id="GO:0000785">
    <property type="term" value="C:chromatin"/>
    <property type="evidence" value="ECO:0007669"/>
    <property type="project" value="TreeGrafter"/>
</dbReference>
<name>A0A9Q1QLJ6_9CARY</name>
<sequence>MVTLKPAWLLERELPSQLLKVGSLLIALPSSPKDLIELLDKVGGILSQGVLISDVLTNQADPDAQISLAPCFSELLPITTPNPPSEGEHMKKIIVSSHQALPDTTNKSFHKRLHILECMDRVKSYVMLLALEYDALVMDIFHQLLASPKDDHFAMTLAYVESILVGILMVVDDLLFEYLISILYQSHQVSSQRVLDACASQIPLQQIISFIDEIT</sequence>
<keyword evidence="4" id="KW-0539">Nucleus</keyword>
<keyword evidence="3" id="KW-0234">DNA repair</keyword>
<dbReference type="Pfam" id="PF20168">
    <property type="entry name" value="PDS5"/>
    <property type="match status" value="1"/>
</dbReference>